<dbReference type="InParanoid" id="A0A0D0AQA5"/>
<dbReference type="OrthoDB" id="99432at2759"/>
<sequence length="452" mass="50197">MSDIPPPQSMIPPGSSPSYLELHYNNVGNVYAHNEDNVWVSHLGICKPPSTYTLTLAKFQFNLDTTPPSQPSGSRVPLCQVPTNQMIDPVLLPLPDSPDFDLTDAVTIVEAHGHTLAVTTAGSHHQVKGPRAKGMAKKKIASANSKKCFQEDAEDNDEVSDVKVLLDIVCQELPLGQREWQAVHVKFGQWEKANGQPKRKITSLEMKFKQLVKTMKPTGDGVCPPEVTRAHHIDQLINKHAGTHDLDDMDFDDIEDNNDHSILSDQIQDKLDCTSPSIQHTTLACSTAHTEAPIPHRNARGAAATDLLNCLSGALDPAAQCDHDEDRANRSFATMQLLTQSQQLRDSNASIETYRDNSLLHIKMMEMTGSTHCQHIWMPKHKNLQQEWFPDGGGSVRWITDEGESTESEAPKAPHLRRVGPFGRPKYSDRPYFEDLADEPPKPIQKEGSQEI</sequence>
<feature type="domain" description="DUF6818" evidence="2">
    <location>
        <begin position="174"/>
        <end position="253"/>
    </location>
</feature>
<evidence type="ECO:0000313" key="3">
    <source>
        <dbReference type="EMBL" id="KIK34173.1"/>
    </source>
</evidence>
<dbReference type="AlphaFoldDB" id="A0A0D0AQA5"/>
<dbReference type="STRING" id="930992.A0A0D0AQA5"/>
<gene>
    <name evidence="3" type="ORF">CY34DRAFT_17907</name>
</gene>
<reference evidence="3 4" key="1">
    <citation type="submission" date="2014-04" db="EMBL/GenBank/DDBJ databases">
        <authorList>
            <consortium name="DOE Joint Genome Institute"/>
            <person name="Kuo A."/>
            <person name="Ruytinx J."/>
            <person name="Rineau F."/>
            <person name="Colpaert J."/>
            <person name="Kohler A."/>
            <person name="Nagy L.G."/>
            <person name="Floudas D."/>
            <person name="Copeland A."/>
            <person name="Barry K.W."/>
            <person name="Cichocki N."/>
            <person name="Veneault-Fourrey C."/>
            <person name="LaButti K."/>
            <person name="Lindquist E.A."/>
            <person name="Lipzen A."/>
            <person name="Lundell T."/>
            <person name="Morin E."/>
            <person name="Murat C."/>
            <person name="Sun H."/>
            <person name="Tunlid A."/>
            <person name="Henrissat B."/>
            <person name="Grigoriev I.V."/>
            <person name="Hibbett D.S."/>
            <person name="Martin F."/>
            <person name="Nordberg H.P."/>
            <person name="Cantor M.N."/>
            <person name="Hua S.X."/>
        </authorList>
    </citation>
    <scope>NUCLEOTIDE SEQUENCE [LARGE SCALE GENOMIC DNA]</scope>
    <source>
        <strain evidence="3 4">UH-Slu-Lm8-n1</strain>
    </source>
</reference>
<feature type="region of interest" description="Disordered" evidence="1">
    <location>
        <begin position="402"/>
        <end position="452"/>
    </location>
</feature>
<dbReference type="Proteomes" id="UP000054485">
    <property type="component" value="Unassembled WGS sequence"/>
</dbReference>
<dbReference type="EMBL" id="KN835798">
    <property type="protein sequence ID" value="KIK34173.1"/>
    <property type="molecule type" value="Genomic_DNA"/>
</dbReference>
<keyword evidence="4" id="KW-1185">Reference proteome</keyword>
<reference evidence="4" key="2">
    <citation type="submission" date="2015-01" db="EMBL/GenBank/DDBJ databases">
        <title>Evolutionary Origins and Diversification of the Mycorrhizal Mutualists.</title>
        <authorList>
            <consortium name="DOE Joint Genome Institute"/>
            <consortium name="Mycorrhizal Genomics Consortium"/>
            <person name="Kohler A."/>
            <person name="Kuo A."/>
            <person name="Nagy L.G."/>
            <person name="Floudas D."/>
            <person name="Copeland A."/>
            <person name="Barry K.W."/>
            <person name="Cichocki N."/>
            <person name="Veneault-Fourrey C."/>
            <person name="LaButti K."/>
            <person name="Lindquist E.A."/>
            <person name="Lipzen A."/>
            <person name="Lundell T."/>
            <person name="Morin E."/>
            <person name="Murat C."/>
            <person name="Riley R."/>
            <person name="Ohm R."/>
            <person name="Sun H."/>
            <person name="Tunlid A."/>
            <person name="Henrissat B."/>
            <person name="Grigoriev I.V."/>
            <person name="Hibbett D.S."/>
            <person name="Martin F."/>
        </authorList>
    </citation>
    <scope>NUCLEOTIDE SEQUENCE [LARGE SCALE GENOMIC DNA]</scope>
    <source>
        <strain evidence="4">UH-Slu-Lm8-n1</strain>
    </source>
</reference>
<feature type="compositionally biased region" description="Basic and acidic residues" evidence="1">
    <location>
        <begin position="426"/>
        <end position="452"/>
    </location>
</feature>
<name>A0A0D0AQA5_9AGAM</name>
<dbReference type="HOGENOM" id="CLU_605764_0_0_1"/>
<organism evidence="3 4">
    <name type="scientific">Suillus luteus UH-Slu-Lm8-n1</name>
    <dbReference type="NCBI Taxonomy" id="930992"/>
    <lineage>
        <taxon>Eukaryota</taxon>
        <taxon>Fungi</taxon>
        <taxon>Dikarya</taxon>
        <taxon>Basidiomycota</taxon>
        <taxon>Agaricomycotina</taxon>
        <taxon>Agaricomycetes</taxon>
        <taxon>Agaricomycetidae</taxon>
        <taxon>Boletales</taxon>
        <taxon>Suillineae</taxon>
        <taxon>Suillaceae</taxon>
        <taxon>Suillus</taxon>
    </lineage>
</organism>
<proteinExistence type="predicted"/>
<evidence type="ECO:0000259" key="2">
    <source>
        <dbReference type="Pfam" id="PF20681"/>
    </source>
</evidence>
<dbReference type="PANTHER" id="PTHR34409">
    <property type="entry name" value="SET DOMAIN-CONTAINING PROTEIN"/>
    <property type="match status" value="1"/>
</dbReference>
<protein>
    <recommendedName>
        <fullName evidence="2">DUF6818 domain-containing protein</fullName>
    </recommendedName>
</protein>
<evidence type="ECO:0000313" key="4">
    <source>
        <dbReference type="Proteomes" id="UP000054485"/>
    </source>
</evidence>
<dbReference type="InterPro" id="IPR049203">
    <property type="entry name" value="DUF6818"/>
</dbReference>
<dbReference type="PANTHER" id="PTHR34409:SF1">
    <property type="entry name" value="MYB-LIKE DOMAIN-CONTAINING PROTEIN"/>
    <property type="match status" value="1"/>
</dbReference>
<dbReference type="Pfam" id="PF20681">
    <property type="entry name" value="DUF6818"/>
    <property type="match status" value="1"/>
</dbReference>
<accession>A0A0D0AQA5</accession>
<evidence type="ECO:0000256" key="1">
    <source>
        <dbReference type="SAM" id="MobiDB-lite"/>
    </source>
</evidence>